<name>A0AAW9KV87_9ACTO</name>
<dbReference type="PANTHER" id="PTHR40032">
    <property type="entry name" value="EXPORTED PROTEIN-RELATED"/>
    <property type="match status" value="1"/>
</dbReference>
<accession>A0AAW9KV87</accession>
<organism evidence="2 3">
    <name type="scientific">Actinomyces oris</name>
    <dbReference type="NCBI Taxonomy" id="544580"/>
    <lineage>
        <taxon>Bacteria</taxon>
        <taxon>Bacillati</taxon>
        <taxon>Actinomycetota</taxon>
        <taxon>Actinomycetes</taxon>
        <taxon>Actinomycetales</taxon>
        <taxon>Actinomycetaceae</taxon>
        <taxon>Actinomyces</taxon>
    </lineage>
</organism>
<keyword evidence="3" id="KW-1185">Reference proteome</keyword>
<dbReference type="Gene3D" id="2.30.30.40">
    <property type="entry name" value="SH3 Domains"/>
    <property type="match status" value="1"/>
</dbReference>
<dbReference type="InterPro" id="IPR024301">
    <property type="entry name" value="Amidase_6"/>
</dbReference>
<dbReference type="Proteomes" id="UP001289581">
    <property type="component" value="Unassembled WGS sequence"/>
</dbReference>
<protein>
    <submittedName>
        <fullName evidence="2">Amidase domain-containing protein</fullName>
    </submittedName>
</protein>
<dbReference type="PANTHER" id="PTHR40032:SF1">
    <property type="entry name" value="EXPORTED PROTEIN"/>
    <property type="match status" value="1"/>
</dbReference>
<dbReference type="PROSITE" id="PS51781">
    <property type="entry name" value="SH3B"/>
    <property type="match status" value="1"/>
</dbReference>
<dbReference type="InterPro" id="IPR003646">
    <property type="entry name" value="SH3-like_bac-type"/>
</dbReference>
<feature type="domain" description="SH3b" evidence="1">
    <location>
        <begin position="55"/>
        <end position="132"/>
    </location>
</feature>
<sequence>MKHIKVPIRRLTNLSTRRIAMSKASKARRLMTLCMSLLLVIAGSAITAPTASANDVTATVFDTPEVRYVWMRSGPGTNYNTLGQIDAGASVTLECYSYGSQVNAPYGVTNIWYKLKGRDNAWVSDGYIYTGSDEPVTGACADTAKKPKASTPTQKYNRTAAVQWAKAHVDDHERFDHGRDCTWYVSQALWAGGLPKSSAWTSDNAFPSFNPPKAASGADYLKNHLVKDTGMATITELSWSDNTAGGAQLGDLIAYDWDNGADGVIDHHAIVTDFTAEGYPVVSQHSHAQLKRYWSYSETGKDWVENTNKGARVYLIHITY</sequence>
<comment type="caution">
    <text evidence="2">The sequence shown here is derived from an EMBL/GenBank/DDBJ whole genome shotgun (WGS) entry which is preliminary data.</text>
</comment>
<evidence type="ECO:0000313" key="3">
    <source>
        <dbReference type="Proteomes" id="UP001289581"/>
    </source>
</evidence>
<dbReference type="Pfam" id="PF12671">
    <property type="entry name" value="Amidase_6"/>
    <property type="match status" value="1"/>
</dbReference>
<gene>
    <name evidence="2" type="ORF">QU665_02360</name>
</gene>
<evidence type="ECO:0000259" key="1">
    <source>
        <dbReference type="PROSITE" id="PS51781"/>
    </source>
</evidence>
<dbReference type="Pfam" id="PF08239">
    <property type="entry name" value="SH3_3"/>
    <property type="match status" value="1"/>
</dbReference>
<reference evidence="2 3" key="1">
    <citation type="submission" date="2023-06" db="EMBL/GenBank/DDBJ databases">
        <title>Actinomyces orist ORNL 0101 HMT-893 genome.</title>
        <authorList>
            <person name="Johnston C.D."/>
            <person name="Chen T."/>
            <person name="Dewhirst F.E."/>
        </authorList>
    </citation>
    <scope>NUCLEOTIDE SEQUENCE [LARGE SCALE GENOMIC DNA]</scope>
    <source>
        <strain evidence="2 3">ORNL 0101</strain>
    </source>
</reference>
<dbReference type="RefSeq" id="WP_322911539.1">
    <property type="nucleotide sequence ID" value="NZ_JAXBCZ010000001.1"/>
</dbReference>
<evidence type="ECO:0000313" key="2">
    <source>
        <dbReference type="EMBL" id="MEA1303935.1"/>
    </source>
</evidence>
<dbReference type="EMBL" id="JAXBCZ010000001">
    <property type="protein sequence ID" value="MEA1303935.1"/>
    <property type="molecule type" value="Genomic_DNA"/>
</dbReference>
<proteinExistence type="predicted"/>
<dbReference type="AlphaFoldDB" id="A0AAW9KV87"/>